<dbReference type="AlphaFoldDB" id="A0AAD8P9B0"/>
<organism evidence="2 3">
    <name type="scientific">Tagetes erecta</name>
    <name type="common">African marigold</name>
    <dbReference type="NCBI Taxonomy" id="13708"/>
    <lineage>
        <taxon>Eukaryota</taxon>
        <taxon>Viridiplantae</taxon>
        <taxon>Streptophyta</taxon>
        <taxon>Embryophyta</taxon>
        <taxon>Tracheophyta</taxon>
        <taxon>Spermatophyta</taxon>
        <taxon>Magnoliopsida</taxon>
        <taxon>eudicotyledons</taxon>
        <taxon>Gunneridae</taxon>
        <taxon>Pentapetalae</taxon>
        <taxon>asterids</taxon>
        <taxon>campanulids</taxon>
        <taxon>Asterales</taxon>
        <taxon>Asteraceae</taxon>
        <taxon>Asteroideae</taxon>
        <taxon>Heliantheae alliance</taxon>
        <taxon>Tageteae</taxon>
        <taxon>Tagetes</taxon>
    </lineage>
</organism>
<reference evidence="2" key="1">
    <citation type="journal article" date="2023" name="bioRxiv">
        <title>Improved chromosome-level genome assembly for marigold (Tagetes erecta).</title>
        <authorList>
            <person name="Jiang F."/>
            <person name="Yuan L."/>
            <person name="Wang S."/>
            <person name="Wang H."/>
            <person name="Xu D."/>
            <person name="Wang A."/>
            <person name="Fan W."/>
        </authorList>
    </citation>
    <scope>NUCLEOTIDE SEQUENCE</scope>
    <source>
        <strain evidence="2">WSJ</strain>
        <tissue evidence="2">Leaf</tissue>
    </source>
</reference>
<evidence type="ECO:0000256" key="1">
    <source>
        <dbReference type="SAM" id="Phobius"/>
    </source>
</evidence>
<name>A0AAD8P9B0_TARER</name>
<proteinExistence type="predicted"/>
<protein>
    <submittedName>
        <fullName evidence="2">Uncharacterized protein</fullName>
    </submittedName>
</protein>
<keyword evidence="1" id="KW-1133">Transmembrane helix</keyword>
<accession>A0AAD8P9B0</accession>
<comment type="caution">
    <text evidence="2">The sequence shown here is derived from an EMBL/GenBank/DDBJ whole genome shotgun (WGS) entry which is preliminary data.</text>
</comment>
<evidence type="ECO:0000313" key="3">
    <source>
        <dbReference type="Proteomes" id="UP001229421"/>
    </source>
</evidence>
<evidence type="ECO:0000313" key="2">
    <source>
        <dbReference type="EMBL" id="KAK1436922.1"/>
    </source>
</evidence>
<keyword evidence="1" id="KW-0472">Membrane</keyword>
<gene>
    <name evidence="2" type="ORF">QVD17_02706</name>
</gene>
<dbReference type="EMBL" id="JAUHHV010000001">
    <property type="protein sequence ID" value="KAK1436922.1"/>
    <property type="molecule type" value="Genomic_DNA"/>
</dbReference>
<keyword evidence="3" id="KW-1185">Reference proteome</keyword>
<sequence length="67" mass="7906">MKMKMKVLMEMKKMFGFVEMRELNYIIICIHVIIYHSFISKSKLGTSLRNQMWPITISSFDPCSSLV</sequence>
<dbReference type="Proteomes" id="UP001229421">
    <property type="component" value="Unassembled WGS sequence"/>
</dbReference>
<keyword evidence="1" id="KW-0812">Transmembrane</keyword>
<feature type="transmembrane region" description="Helical" evidence="1">
    <location>
        <begin position="21"/>
        <end position="39"/>
    </location>
</feature>